<proteinExistence type="predicted"/>
<gene>
    <name evidence="1" type="ORF">DHETER_LOCUS11049</name>
</gene>
<dbReference type="EMBL" id="CAJVPU010023106">
    <property type="protein sequence ID" value="CAG8687116.1"/>
    <property type="molecule type" value="Genomic_DNA"/>
</dbReference>
<comment type="caution">
    <text evidence="1">The sequence shown here is derived from an EMBL/GenBank/DDBJ whole genome shotgun (WGS) entry which is preliminary data.</text>
</comment>
<keyword evidence="2" id="KW-1185">Reference proteome</keyword>
<organism evidence="1 2">
    <name type="scientific">Dentiscutata heterogama</name>
    <dbReference type="NCBI Taxonomy" id="1316150"/>
    <lineage>
        <taxon>Eukaryota</taxon>
        <taxon>Fungi</taxon>
        <taxon>Fungi incertae sedis</taxon>
        <taxon>Mucoromycota</taxon>
        <taxon>Glomeromycotina</taxon>
        <taxon>Glomeromycetes</taxon>
        <taxon>Diversisporales</taxon>
        <taxon>Gigasporaceae</taxon>
        <taxon>Dentiscutata</taxon>
    </lineage>
</organism>
<sequence length="56" mass="6277">MLNLINPDDESKTSTNLEILNPIPDTETETQAKVQVNYKPKQTMELVESSSKKVVS</sequence>
<protein>
    <submittedName>
        <fullName evidence="1">2716_t:CDS:1</fullName>
    </submittedName>
</protein>
<reference evidence="1" key="1">
    <citation type="submission" date="2021-06" db="EMBL/GenBank/DDBJ databases">
        <authorList>
            <person name="Kallberg Y."/>
            <person name="Tangrot J."/>
            <person name="Rosling A."/>
        </authorList>
    </citation>
    <scope>NUCLEOTIDE SEQUENCE</scope>
    <source>
        <strain evidence="1">IL203A</strain>
    </source>
</reference>
<accession>A0ACA9P142</accession>
<evidence type="ECO:0000313" key="1">
    <source>
        <dbReference type="EMBL" id="CAG8687116.1"/>
    </source>
</evidence>
<dbReference type="Proteomes" id="UP000789702">
    <property type="component" value="Unassembled WGS sequence"/>
</dbReference>
<evidence type="ECO:0000313" key="2">
    <source>
        <dbReference type="Proteomes" id="UP000789702"/>
    </source>
</evidence>
<name>A0ACA9P142_9GLOM</name>
<feature type="non-terminal residue" evidence="1">
    <location>
        <position position="56"/>
    </location>
</feature>